<evidence type="ECO:0000256" key="1">
    <source>
        <dbReference type="SAM" id="MobiDB-lite"/>
    </source>
</evidence>
<comment type="caution">
    <text evidence="2">The sequence shown here is derived from an EMBL/GenBank/DDBJ whole genome shotgun (WGS) entry which is preliminary data.</text>
</comment>
<keyword evidence="3" id="KW-1185">Reference proteome</keyword>
<protein>
    <submittedName>
        <fullName evidence="2">Uncharacterized protein</fullName>
    </submittedName>
</protein>
<dbReference type="AlphaFoldDB" id="A0A8H3WJ72"/>
<organism evidence="2 3">
    <name type="scientific">Colletotrichum asianum</name>
    <dbReference type="NCBI Taxonomy" id="702518"/>
    <lineage>
        <taxon>Eukaryota</taxon>
        <taxon>Fungi</taxon>
        <taxon>Dikarya</taxon>
        <taxon>Ascomycota</taxon>
        <taxon>Pezizomycotina</taxon>
        <taxon>Sordariomycetes</taxon>
        <taxon>Hypocreomycetidae</taxon>
        <taxon>Glomerellales</taxon>
        <taxon>Glomerellaceae</taxon>
        <taxon>Colletotrichum</taxon>
        <taxon>Colletotrichum gloeosporioides species complex</taxon>
    </lineage>
</organism>
<sequence length="253" mass="27629">MIRGKQLTDLRWETTTARFPPPHPHYLKDAVSTDLGQSGASLPPKYPEWRPRNPASGVVPHCELDWEPKPCRWSLECWTTQSEYTTQAQAPSGKVRCSPEVQGVPRRPGSCPASCTTIAASRPVGSFNCSKHVLASNALQKPPFRPASACSFLLHQACPITRAQMLAVAVACREDTDQWMSDIYVAGASCARPLSFHQPNDVRLPNLNIKENPPAPAPFGPERSTPMTTEHLVGELGFLFPTAAGLGTYPMSN</sequence>
<dbReference type="EMBL" id="WOWK01000011">
    <property type="protein sequence ID" value="KAF0329656.1"/>
    <property type="molecule type" value="Genomic_DNA"/>
</dbReference>
<name>A0A8H3WJ72_9PEZI</name>
<dbReference type="Proteomes" id="UP000434172">
    <property type="component" value="Unassembled WGS sequence"/>
</dbReference>
<proteinExistence type="predicted"/>
<feature type="region of interest" description="Disordered" evidence="1">
    <location>
        <begin position="206"/>
        <end position="226"/>
    </location>
</feature>
<evidence type="ECO:0000313" key="3">
    <source>
        <dbReference type="Proteomes" id="UP000434172"/>
    </source>
</evidence>
<accession>A0A8H3WJ72</accession>
<evidence type="ECO:0000313" key="2">
    <source>
        <dbReference type="EMBL" id="KAF0329656.1"/>
    </source>
</evidence>
<reference evidence="2 3" key="1">
    <citation type="submission" date="2019-12" db="EMBL/GenBank/DDBJ databases">
        <title>A genome sequence resource for the geographically widespread anthracnose pathogen Colletotrichum asianum.</title>
        <authorList>
            <person name="Meng Y."/>
        </authorList>
    </citation>
    <scope>NUCLEOTIDE SEQUENCE [LARGE SCALE GENOMIC DNA]</scope>
    <source>
        <strain evidence="2 3">ICMP 18580</strain>
    </source>
</reference>
<gene>
    <name evidence="2" type="ORF">GQ607_003224</name>
</gene>